<evidence type="ECO:0000256" key="8">
    <source>
        <dbReference type="ARBA" id="ARBA00023224"/>
    </source>
</evidence>
<name>A0A9Q1J0Y9_SYNKA</name>
<feature type="transmembrane region" description="Helical" evidence="11">
    <location>
        <begin position="53"/>
        <end position="75"/>
    </location>
</feature>
<dbReference type="PANTHER" id="PTHR24231:SF46">
    <property type="entry name" value="P2Y PURINOCEPTOR 11"/>
    <property type="match status" value="1"/>
</dbReference>
<comment type="caution">
    <text evidence="13">The sequence shown here is derived from an EMBL/GenBank/DDBJ whole genome shotgun (WGS) entry which is preliminary data.</text>
</comment>
<dbReference type="GO" id="GO:0030594">
    <property type="term" value="F:neurotransmitter receptor activity"/>
    <property type="evidence" value="ECO:0007669"/>
    <property type="project" value="TreeGrafter"/>
</dbReference>
<dbReference type="GO" id="GO:0045031">
    <property type="term" value="F:G protein-coupled ATP receptor activity"/>
    <property type="evidence" value="ECO:0007669"/>
    <property type="project" value="TreeGrafter"/>
</dbReference>
<reference evidence="13" key="1">
    <citation type="journal article" date="2023" name="Science">
        <title>Genome structures resolve the early diversification of teleost fishes.</title>
        <authorList>
            <person name="Parey E."/>
            <person name="Louis A."/>
            <person name="Montfort J."/>
            <person name="Bouchez O."/>
            <person name="Roques C."/>
            <person name="Iampietro C."/>
            <person name="Lluch J."/>
            <person name="Castinel A."/>
            <person name="Donnadieu C."/>
            <person name="Desvignes T."/>
            <person name="Floi Bucao C."/>
            <person name="Jouanno E."/>
            <person name="Wen M."/>
            <person name="Mejri S."/>
            <person name="Dirks R."/>
            <person name="Jansen H."/>
            <person name="Henkel C."/>
            <person name="Chen W.J."/>
            <person name="Zahm M."/>
            <person name="Cabau C."/>
            <person name="Klopp C."/>
            <person name="Thompson A.W."/>
            <person name="Robinson-Rechavi M."/>
            <person name="Braasch I."/>
            <person name="Lecointre G."/>
            <person name="Bobe J."/>
            <person name="Postlethwait J.H."/>
            <person name="Berthelot C."/>
            <person name="Roest Crollius H."/>
            <person name="Guiguen Y."/>
        </authorList>
    </citation>
    <scope>NUCLEOTIDE SEQUENCE</scope>
    <source>
        <strain evidence="13">WJC10195</strain>
    </source>
</reference>
<evidence type="ECO:0000313" key="14">
    <source>
        <dbReference type="Proteomes" id="UP001152622"/>
    </source>
</evidence>
<dbReference type="AlphaFoldDB" id="A0A9Q1J0Y9"/>
<keyword evidence="2" id="KW-1003">Cell membrane</keyword>
<proteinExistence type="inferred from homology"/>
<evidence type="ECO:0000256" key="6">
    <source>
        <dbReference type="ARBA" id="ARBA00023136"/>
    </source>
</evidence>
<keyword evidence="6 11" id="KW-0472">Membrane</keyword>
<dbReference type="OrthoDB" id="10261452at2759"/>
<gene>
    <name evidence="13" type="ORF">SKAU_G00115950</name>
</gene>
<evidence type="ECO:0000256" key="11">
    <source>
        <dbReference type="SAM" id="Phobius"/>
    </source>
</evidence>
<keyword evidence="14" id="KW-1185">Reference proteome</keyword>
<feature type="transmembrane region" description="Helical" evidence="11">
    <location>
        <begin position="95"/>
        <end position="117"/>
    </location>
</feature>
<evidence type="ECO:0000313" key="13">
    <source>
        <dbReference type="EMBL" id="KAJ8362764.1"/>
    </source>
</evidence>
<dbReference type="EMBL" id="JAINUF010000004">
    <property type="protein sequence ID" value="KAJ8362764.1"/>
    <property type="molecule type" value="Genomic_DNA"/>
</dbReference>
<dbReference type="PANTHER" id="PTHR24231">
    <property type="entry name" value="PURINOCEPTOR-RELATED G-PROTEIN COUPLED RECEPTOR"/>
    <property type="match status" value="1"/>
</dbReference>
<dbReference type="PRINTS" id="PR01157">
    <property type="entry name" value="P2YPURNOCPTR"/>
</dbReference>
<sequence length="300" mass="33510">MTEPDHHELFADFQRRFLPPVFGVEFCVALAGNVGALWLMAGRERRRNWHTGLVFSCNLAASDLLYTLTLPLLVLYYAGGKHWRFGPAACTAERFLFICNLYSSVFFVTCISVNRYVGIVHPFFARSHVRPRHATAVSLLVWVAVAAVSSPVLSVFLAVFGCLLPLLATAASYGAIFRTVWRKGNFPRAEKRKVGLLLGAVLTLYAVSFVPYHALRNYHLYLKIEEQYVPVVYKAYQVSKGLVTLNMCLHPLLYMTLISSSCGGPEDWGDQSPGGQRLRQTPKPIRDPTIQGVRKTGGQK</sequence>
<feature type="region of interest" description="Disordered" evidence="10">
    <location>
        <begin position="266"/>
        <end position="300"/>
    </location>
</feature>
<evidence type="ECO:0000256" key="4">
    <source>
        <dbReference type="ARBA" id="ARBA00022989"/>
    </source>
</evidence>
<dbReference type="Pfam" id="PF00001">
    <property type="entry name" value="7tm_1"/>
    <property type="match status" value="1"/>
</dbReference>
<evidence type="ECO:0000259" key="12">
    <source>
        <dbReference type="PROSITE" id="PS50262"/>
    </source>
</evidence>
<keyword evidence="4 11" id="KW-1133">Transmembrane helix</keyword>
<dbReference type="PROSITE" id="PS00237">
    <property type="entry name" value="G_PROTEIN_RECEP_F1_1"/>
    <property type="match status" value="1"/>
</dbReference>
<keyword evidence="7 9" id="KW-0675">Receptor</keyword>
<evidence type="ECO:0000256" key="5">
    <source>
        <dbReference type="ARBA" id="ARBA00023040"/>
    </source>
</evidence>
<dbReference type="GO" id="GO:0019722">
    <property type="term" value="P:calcium-mediated signaling"/>
    <property type="evidence" value="ECO:0007669"/>
    <property type="project" value="TreeGrafter"/>
</dbReference>
<accession>A0A9Q1J0Y9</accession>
<comment type="similarity">
    <text evidence="9">Belongs to the G-protein coupled receptor 1 family.</text>
</comment>
<dbReference type="InterPro" id="IPR017452">
    <property type="entry name" value="GPCR_Rhodpsn_7TM"/>
</dbReference>
<evidence type="ECO:0000256" key="1">
    <source>
        <dbReference type="ARBA" id="ARBA00004651"/>
    </source>
</evidence>
<dbReference type="InterPro" id="IPR000276">
    <property type="entry name" value="GPCR_Rhodpsn"/>
</dbReference>
<evidence type="ECO:0000256" key="9">
    <source>
        <dbReference type="RuleBase" id="RU000688"/>
    </source>
</evidence>
<comment type="subcellular location">
    <subcellularLocation>
        <location evidence="1">Cell membrane</location>
        <topology evidence="1">Multi-pass membrane protein</topology>
    </subcellularLocation>
</comment>
<evidence type="ECO:0000256" key="3">
    <source>
        <dbReference type="ARBA" id="ARBA00022692"/>
    </source>
</evidence>
<dbReference type="Proteomes" id="UP001152622">
    <property type="component" value="Chromosome 4"/>
</dbReference>
<evidence type="ECO:0000256" key="2">
    <source>
        <dbReference type="ARBA" id="ARBA00022475"/>
    </source>
</evidence>
<feature type="transmembrane region" description="Helical" evidence="11">
    <location>
        <begin position="20"/>
        <end position="41"/>
    </location>
</feature>
<feature type="transmembrane region" description="Helical" evidence="11">
    <location>
        <begin position="129"/>
        <end position="149"/>
    </location>
</feature>
<protein>
    <recommendedName>
        <fullName evidence="12">G-protein coupled receptors family 1 profile domain-containing protein</fullName>
    </recommendedName>
</protein>
<organism evidence="13 14">
    <name type="scientific">Synaphobranchus kaupii</name>
    <name type="common">Kaup's arrowtooth eel</name>
    <dbReference type="NCBI Taxonomy" id="118154"/>
    <lineage>
        <taxon>Eukaryota</taxon>
        <taxon>Metazoa</taxon>
        <taxon>Chordata</taxon>
        <taxon>Craniata</taxon>
        <taxon>Vertebrata</taxon>
        <taxon>Euteleostomi</taxon>
        <taxon>Actinopterygii</taxon>
        <taxon>Neopterygii</taxon>
        <taxon>Teleostei</taxon>
        <taxon>Anguilliformes</taxon>
        <taxon>Synaphobranchidae</taxon>
        <taxon>Synaphobranchus</taxon>
    </lineage>
</organism>
<feature type="transmembrane region" description="Helical" evidence="11">
    <location>
        <begin position="196"/>
        <end position="215"/>
    </location>
</feature>
<keyword evidence="8 9" id="KW-0807">Transducer</keyword>
<dbReference type="GO" id="GO:0005886">
    <property type="term" value="C:plasma membrane"/>
    <property type="evidence" value="ECO:0007669"/>
    <property type="project" value="UniProtKB-SubCell"/>
</dbReference>
<keyword evidence="5 9" id="KW-0297">G-protein coupled receptor</keyword>
<dbReference type="PROSITE" id="PS50262">
    <property type="entry name" value="G_PROTEIN_RECEP_F1_2"/>
    <property type="match status" value="1"/>
</dbReference>
<feature type="transmembrane region" description="Helical" evidence="11">
    <location>
        <begin position="155"/>
        <end position="176"/>
    </location>
</feature>
<keyword evidence="3 9" id="KW-0812">Transmembrane</keyword>
<evidence type="ECO:0000256" key="7">
    <source>
        <dbReference type="ARBA" id="ARBA00023170"/>
    </source>
</evidence>
<dbReference type="PRINTS" id="PR00237">
    <property type="entry name" value="GPCRRHODOPSN"/>
</dbReference>
<dbReference type="Gene3D" id="1.20.1070.10">
    <property type="entry name" value="Rhodopsin 7-helix transmembrane proteins"/>
    <property type="match status" value="2"/>
</dbReference>
<feature type="domain" description="G-protein coupled receptors family 1 profile" evidence="12">
    <location>
        <begin position="32"/>
        <end position="254"/>
    </location>
</feature>
<evidence type="ECO:0000256" key="10">
    <source>
        <dbReference type="SAM" id="MobiDB-lite"/>
    </source>
</evidence>
<dbReference type="SUPFAM" id="SSF81321">
    <property type="entry name" value="Family A G protein-coupled receptor-like"/>
    <property type="match status" value="1"/>
</dbReference>